<name>A0A4Q9MXC7_9APHY</name>
<gene>
    <name evidence="1" type="ORF">BD311DRAFT_714582</name>
</gene>
<reference evidence="1" key="1">
    <citation type="submission" date="2019-01" db="EMBL/GenBank/DDBJ databases">
        <title>Draft genome sequences of three monokaryotic isolates of the white-rot basidiomycete fungus Dichomitus squalens.</title>
        <authorList>
            <consortium name="DOE Joint Genome Institute"/>
            <person name="Lopez S.C."/>
            <person name="Andreopoulos B."/>
            <person name="Pangilinan J."/>
            <person name="Lipzen A."/>
            <person name="Riley R."/>
            <person name="Ahrendt S."/>
            <person name="Ng V."/>
            <person name="Barry K."/>
            <person name="Daum C."/>
            <person name="Grigoriev I.V."/>
            <person name="Hilden K.S."/>
            <person name="Makela M.R."/>
            <person name="de Vries R.P."/>
        </authorList>
    </citation>
    <scope>NUCLEOTIDE SEQUENCE [LARGE SCALE GENOMIC DNA]</scope>
    <source>
        <strain evidence="1">OM18370.1</strain>
    </source>
</reference>
<dbReference type="EMBL" id="ML143394">
    <property type="protein sequence ID" value="TBU32679.1"/>
    <property type="molecule type" value="Genomic_DNA"/>
</dbReference>
<protein>
    <submittedName>
        <fullName evidence="1">Uncharacterized protein</fullName>
    </submittedName>
</protein>
<evidence type="ECO:0000313" key="1">
    <source>
        <dbReference type="EMBL" id="TBU32679.1"/>
    </source>
</evidence>
<accession>A0A4Q9MXC7</accession>
<proteinExistence type="predicted"/>
<dbReference type="Proteomes" id="UP000292957">
    <property type="component" value="Unassembled WGS sequence"/>
</dbReference>
<dbReference type="AlphaFoldDB" id="A0A4Q9MXC7"/>
<sequence length="143" mass="15590">MSTPSMLSYNTRRWALVSSYSPSARPSVPLVRRPPLLSDAAFGPPELLSPPEAAGRYDEVCSRPRTVEPAIVGLGFQFGDWIPEGSDRLRSAFDLKLVSRKGLYKTGPDDGPRAGHGQVASKSFGGAFVKRLTAIWGKVMRRT</sequence>
<organism evidence="1">
    <name type="scientific">Dichomitus squalens</name>
    <dbReference type="NCBI Taxonomy" id="114155"/>
    <lineage>
        <taxon>Eukaryota</taxon>
        <taxon>Fungi</taxon>
        <taxon>Dikarya</taxon>
        <taxon>Basidiomycota</taxon>
        <taxon>Agaricomycotina</taxon>
        <taxon>Agaricomycetes</taxon>
        <taxon>Polyporales</taxon>
        <taxon>Polyporaceae</taxon>
        <taxon>Dichomitus</taxon>
    </lineage>
</organism>